<keyword evidence="2" id="KW-0238">DNA-binding</keyword>
<dbReference type="InterPro" id="IPR051011">
    <property type="entry name" value="Metal_resp_trans_reg"/>
</dbReference>
<name>A0ABP9M5X7_9BURK</name>
<accession>A0ABP9M5X7</accession>
<protein>
    <recommendedName>
        <fullName evidence="4">HTH arsR-type domain-containing protein</fullName>
    </recommendedName>
</protein>
<comment type="caution">
    <text evidence="5">The sequence shown here is derived from an EMBL/GenBank/DDBJ whole genome shotgun (WGS) entry which is preliminary data.</text>
</comment>
<organism evidence="5 6">
    <name type="scientific">Paenalcaligenes hermetiae</name>
    <dbReference type="NCBI Taxonomy" id="1157987"/>
    <lineage>
        <taxon>Bacteria</taxon>
        <taxon>Pseudomonadati</taxon>
        <taxon>Pseudomonadota</taxon>
        <taxon>Betaproteobacteria</taxon>
        <taxon>Burkholderiales</taxon>
        <taxon>Alcaligenaceae</taxon>
        <taxon>Paenalcaligenes</taxon>
    </lineage>
</organism>
<dbReference type="InterPro" id="IPR001845">
    <property type="entry name" value="HTH_ArsR_DNA-bd_dom"/>
</dbReference>
<feature type="domain" description="HTH arsR-type" evidence="4">
    <location>
        <begin position="7"/>
        <end position="97"/>
    </location>
</feature>
<keyword evidence="1" id="KW-0805">Transcription regulation</keyword>
<dbReference type="PANTHER" id="PTHR43132:SF2">
    <property type="entry name" value="ARSENICAL RESISTANCE OPERON REPRESSOR ARSR-RELATED"/>
    <property type="match status" value="1"/>
</dbReference>
<keyword evidence="3" id="KW-0804">Transcription</keyword>
<gene>
    <name evidence="5" type="ORF">GCM10023337_12290</name>
</gene>
<dbReference type="SMART" id="SM00418">
    <property type="entry name" value="HTH_ARSR"/>
    <property type="match status" value="1"/>
</dbReference>
<dbReference type="Proteomes" id="UP001500227">
    <property type="component" value="Unassembled WGS sequence"/>
</dbReference>
<evidence type="ECO:0000256" key="1">
    <source>
        <dbReference type="ARBA" id="ARBA00023015"/>
    </source>
</evidence>
<keyword evidence="6" id="KW-1185">Reference proteome</keyword>
<evidence type="ECO:0000256" key="2">
    <source>
        <dbReference type="ARBA" id="ARBA00023125"/>
    </source>
</evidence>
<dbReference type="PRINTS" id="PR00778">
    <property type="entry name" value="HTHARSR"/>
</dbReference>
<dbReference type="Pfam" id="PF01022">
    <property type="entry name" value="HTH_5"/>
    <property type="match status" value="1"/>
</dbReference>
<evidence type="ECO:0000313" key="5">
    <source>
        <dbReference type="EMBL" id="GAA5089427.1"/>
    </source>
</evidence>
<dbReference type="InterPro" id="IPR036388">
    <property type="entry name" value="WH-like_DNA-bd_sf"/>
</dbReference>
<sequence>MNLRDQIQPHAQQAAALLKAIAHEERLLILCALAQGEKSAGDLWQQSTLSQSAFSQHLAVLRKEQLVTVRKEAQTVFYSLDHPIVLQLLRVLRQSLC</sequence>
<proteinExistence type="predicted"/>
<evidence type="ECO:0000256" key="3">
    <source>
        <dbReference type="ARBA" id="ARBA00023163"/>
    </source>
</evidence>
<dbReference type="EMBL" id="BAABKD010000009">
    <property type="protein sequence ID" value="GAA5089427.1"/>
    <property type="molecule type" value="Genomic_DNA"/>
</dbReference>
<dbReference type="NCBIfam" id="NF033788">
    <property type="entry name" value="HTH_metalloreg"/>
    <property type="match status" value="1"/>
</dbReference>
<dbReference type="Gene3D" id="1.10.10.10">
    <property type="entry name" value="Winged helix-like DNA-binding domain superfamily/Winged helix DNA-binding domain"/>
    <property type="match status" value="1"/>
</dbReference>
<dbReference type="PROSITE" id="PS50987">
    <property type="entry name" value="HTH_ARSR_2"/>
    <property type="match status" value="1"/>
</dbReference>
<dbReference type="SUPFAM" id="SSF46785">
    <property type="entry name" value="Winged helix' DNA-binding domain"/>
    <property type="match status" value="1"/>
</dbReference>
<dbReference type="InterPro" id="IPR036390">
    <property type="entry name" value="WH_DNA-bd_sf"/>
</dbReference>
<reference evidence="6" key="1">
    <citation type="journal article" date="2019" name="Int. J. Syst. Evol. Microbiol.">
        <title>The Global Catalogue of Microorganisms (GCM) 10K type strain sequencing project: providing services to taxonomists for standard genome sequencing and annotation.</title>
        <authorList>
            <consortium name="The Broad Institute Genomics Platform"/>
            <consortium name="The Broad Institute Genome Sequencing Center for Infectious Disease"/>
            <person name="Wu L."/>
            <person name="Ma J."/>
        </authorList>
    </citation>
    <scope>NUCLEOTIDE SEQUENCE [LARGE SCALE GENOMIC DNA]</scope>
    <source>
        <strain evidence="6">JCM 18423</strain>
    </source>
</reference>
<dbReference type="InterPro" id="IPR011991">
    <property type="entry name" value="ArsR-like_HTH"/>
</dbReference>
<dbReference type="PANTHER" id="PTHR43132">
    <property type="entry name" value="ARSENICAL RESISTANCE OPERON REPRESSOR ARSR-RELATED"/>
    <property type="match status" value="1"/>
</dbReference>
<evidence type="ECO:0000313" key="6">
    <source>
        <dbReference type="Proteomes" id="UP001500227"/>
    </source>
</evidence>
<dbReference type="CDD" id="cd00090">
    <property type="entry name" value="HTH_ARSR"/>
    <property type="match status" value="1"/>
</dbReference>
<evidence type="ECO:0000259" key="4">
    <source>
        <dbReference type="PROSITE" id="PS50987"/>
    </source>
</evidence>